<sequence>MHPRRLCNSRQALSASSVFKAVEATTPPADLANRWGCNPTHQPPSVMIESGCEGIVTSPPRSSTISGPVVNHGNRR</sequence>
<name>A0AA88E4S4_FICCA</name>
<organism evidence="2 3">
    <name type="scientific">Ficus carica</name>
    <name type="common">Common fig</name>
    <dbReference type="NCBI Taxonomy" id="3494"/>
    <lineage>
        <taxon>Eukaryota</taxon>
        <taxon>Viridiplantae</taxon>
        <taxon>Streptophyta</taxon>
        <taxon>Embryophyta</taxon>
        <taxon>Tracheophyta</taxon>
        <taxon>Spermatophyta</taxon>
        <taxon>Magnoliopsida</taxon>
        <taxon>eudicotyledons</taxon>
        <taxon>Gunneridae</taxon>
        <taxon>Pentapetalae</taxon>
        <taxon>rosids</taxon>
        <taxon>fabids</taxon>
        <taxon>Rosales</taxon>
        <taxon>Moraceae</taxon>
        <taxon>Ficeae</taxon>
        <taxon>Ficus</taxon>
    </lineage>
</organism>
<comment type="caution">
    <text evidence="2">The sequence shown here is derived from an EMBL/GenBank/DDBJ whole genome shotgun (WGS) entry which is preliminary data.</text>
</comment>
<dbReference type="Proteomes" id="UP001187192">
    <property type="component" value="Unassembled WGS sequence"/>
</dbReference>
<keyword evidence="3" id="KW-1185">Reference proteome</keyword>
<reference evidence="2" key="1">
    <citation type="submission" date="2023-07" db="EMBL/GenBank/DDBJ databases">
        <title>draft genome sequence of fig (Ficus carica).</title>
        <authorList>
            <person name="Takahashi T."/>
            <person name="Nishimura K."/>
        </authorList>
    </citation>
    <scope>NUCLEOTIDE SEQUENCE</scope>
</reference>
<gene>
    <name evidence="2" type="ORF">TIFTF001_035425</name>
</gene>
<accession>A0AA88E4S4</accession>
<dbReference type="EMBL" id="BTGU01000316">
    <property type="protein sequence ID" value="GMN66355.1"/>
    <property type="molecule type" value="Genomic_DNA"/>
</dbReference>
<evidence type="ECO:0000313" key="2">
    <source>
        <dbReference type="EMBL" id="GMN66355.1"/>
    </source>
</evidence>
<evidence type="ECO:0000313" key="3">
    <source>
        <dbReference type="Proteomes" id="UP001187192"/>
    </source>
</evidence>
<dbReference type="AlphaFoldDB" id="A0AA88E4S4"/>
<protein>
    <submittedName>
        <fullName evidence="2">Uncharacterized protein</fullName>
    </submittedName>
</protein>
<proteinExistence type="predicted"/>
<feature type="region of interest" description="Disordered" evidence="1">
    <location>
        <begin position="57"/>
        <end position="76"/>
    </location>
</feature>
<evidence type="ECO:0000256" key="1">
    <source>
        <dbReference type="SAM" id="MobiDB-lite"/>
    </source>
</evidence>